<organism evidence="2 3">
    <name type="scientific">Phanerochaete sordida</name>
    <dbReference type="NCBI Taxonomy" id="48140"/>
    <lineage>
        <taxon>Eukaryota</taxon>
        <taxon>Fungi</taxon>
        <taxon>Dikarya</taxon>
        <taxon>Basidiomycota</taxon>
        <taxon>Agaricomycotina</taxon>
        <taxon>Agaricomycetes</taxon>
        <taxon>Polyporales</taxon>
        <taxon>Phanerochaetaceae</taxon>
        <taxon>Phanerochaete</taxon>
    </lineage>
</organism>
<reference evidence="2 3" key="1">
    <citation type="submission" date="2021-08" db="EMBL/GenBank/DDBJ databases">
        <title>Draft Genome Sequence of Phanerochaete sordida strain YK-624.</title>
        <authorList>
            <person name="Mori T."/>
            <person name="Dohra H."/>
            <person name="Suzuki T."/>
            <person name="Kawagishi H."/>
            <person name="Hirai H."/>
        </authorList>
    </citation>
    <scope>NUCLEOTIDE SEQUENCE [LARGE SCALE GENOMIC DNA]</scope>
    <source>
        <strain evidence="2 3">YK-624</strain>
    </source>
</reference>
<dbReference type="EMBL" id="BPQB01000009">
    <property type="protein sequence ID" value="GJE88255.1"/>
    <property type="molecule type" value="Genomic_DNA"/>
</dbReference>
<dbReference type="AlphaFoldDB" id="A0A9P3LAJ5"/>
<feature type="region of interest" description="Disordered" evidence="1">
    <location>
        <begin position="1"/>
        <end position="22"/>
    </location>
</feature>
<proteinExistence type="predicted"/>
<name>A0A9P3LAJ5_9APHY</name>
<protein>
    <submittedName>
        <fullName evidence="2">Uncharacterized protein</fullName>
    </submittedName>
</protein>
<keyword evidence="3" id="KW-1185">Reference proteome</keyword>
<evidence type="ECO:0000313" key="2">
    <source>
        <dbReference type="EMBL" id="GJE88255.1"/>
    </source>
</evidence>
<comment type="caution">
    <text evidence="2">The sequence shown here is derived from an EMBL/GenBank/DDBJ whole genome shotgun (WGS) entry which is preliminary data.</text>
</comment>
<dbReference type="Proteomes" id="UP000703269">
    <property type="component" value="Unassembled WGS sequence"/>
</dbReference>
<evidence type="ECO:0000256" key="1">
    <source>
        <dbReference type="SAM" id="MobiDB-lite"/>
    </source>
</evidence>
<gene>
    <name evidence="2" type="ORF">PsYK624_043380</name>
</gene>
<accession>A0A9P3LAJ5</accession>
<evidence type="ECO:0000313" key="3">
    <source>
        <dbReference type="Proteomes" id="UP000703269"/>
    </source>
</evidence>
<sequence>MGPVKLGCPTPRGVHIPQPARRASGMSISFRVSAGRHSSSSLTARLHSNAFVALSLAHAALVLGLVQAKLTARGPNLALAAMYSSTHP</sequence>